<proteinExistence type="predicted"/>
<dbReference type="InterPro" id="IPR013785">
    <property type="entry name" value="Aldolase_TIM"/>
</dbReference>
<evidence type="ECO:0000313" key="3">
    <source>
        <dbReference type="Proteomes" id="UP000027265"/>
    </source>
</evidence>
<accession>A0A067Q3D2</accession>
<feature type="domain" description="NADH:flavin oxidoreductase/NADH oxidase N-terminal" evidence="1">
    <location>
        <begin position="10"/>
        <end position="363"/>
    </location>
</feature>
<gene>
    <name evidence="2" type="ORF">JAAARDRAFT_155650</name>
</gene>
<dbReference type="OrthoDB" id="276546at2759"/>
<dbReference type="Pfam" id="PF00724">
    <property type="entry name" value="Oxidored_FMN"/>
    <property type="match status" value="1"/>
</dbReference>
<name>A0A067Q3D2_9AGAM</name>
<sequence length="420" mass="46948">MSNCDHSSSKLFTALEVGAVRLSHRVVLAPLTRNRGTPSQTFERTWYPDALHILYYSQRATPGGLLITEAVPVSLLASGSLGIPGMFTPEQREGWSRVSSAVHNKDGFIFCQLWHQGRTTHSRLSGSRPWSSFSIPIQGNSHRAKGFEPVPYEAPHEMTLDEIVQVQNEYVTAAKMAIEECKFDGIEVHAANGYLLDQFHHSNINHRSDEYGISIENRCRFTITLAQKLCDAVGSDRVAFRLAPFGLFNETRGEEREPQWVYLCSELSKLSIAYIHLIEPRFDELQSESDKLASLHSTPNLHDISLAPYQKAIKSPTKCIVAGGYDGDNCWEGIEKGEYDAIAFGRYFVSNEDLVGRLRTGKPLYRCDRSTFYGPFPDNALGYTIHPHREFADQTDKGQSQLFKMINGGIVDSAIPAAKG</sequence>
<evidence type="ECO:0000259" key="1">
    <source>
        <dbReference type="Pfam" id="PF00724"/>
    </source>
</evidence>
<dbReference type="CDD" id="cd02933">
    <property type="entry name" value="OYE_like_FMN"/>
    <property type="match status" value="1"/>
</dbReference>
<dbReference type="STRING" id="933084.A0A067Q3D2"/>
<reference evidence="3" key="1">
    <citation type="journal article" date="2014" name="Proc. Natl. Acad. Sci. U.S.A.">
        <title>Extensive sampling of basidiomycete genomes demonstrates inadequacy of the white-rot/brown-rot paradigm for wood decay fungi.</title>
        <authorList>
            <person name="Riley R."/>
            <person name="Salamov A.A."/>
            <person name="Brown D.W."/>
            <person name="Nagy L.G."/>
            <person name="Floudas D."/>
            <person name="Held B.W."/>
            <person name="Levasseur A."/>
            <person name="Lombard V."/>
            <person name="Morin E."/>
            <person name="Otillar R."/>
            <person name="Lindquist E.A."/>
            <person name="Sun H."/>
            <person name="LaButti K.M."/>
            <person name="Schmutz J."/>
            <person name="Jabbour D."/>
            <person name="Luo H."/>
            <person name="Baker S.E."/>
            <person name="Pisabarro A.G."/>
            <person name="Walton J.D."/>
            <person name="Blanchette R.A."/>
            <person name="Henrissat B."/>
            <person name="Martin F."/>
            <person name="Cullen D."/>
            <person name="Hibbett D.S."/>
            <person name="Grigoriev I.V."/>
        </authorList>
    </citation>
    <scope>NUCLEOTIDE SEQUENCE [LARGE SCALE GENOMIC DNA]</scope>
    <source>
        <strain evidence="3">MUCL 33604</strain>
    </source>
</reference>
<keyword evidence="3" id="KW-1185">Reference proteome</keyword>
<dbReference type="PANTHER" id="PTHR22893">
    <property type="entry name" value="NADH OXIDOREDUCTASE-RELATED"/>
    <property type="match status" value="1"/>
</dbReference>
<dbReference type="InParanoid" id="A0A067Q3D2"/>
<organism evidence="2 3">
    <name type="scientific">Jaapia argillacea MUCL 33604</name>
    <dbReference type="NCBI Taxonomy" id="933084"/>
    <lineage>
        <taxon>Eukaryota</taxon>
        <taxon>Fungi</taxon>
        <taxon>Dikarya</taxon>
        <taxon>Basidiomycota</taxon>
        <taxon>Agaricomycotina</taxon>
        <taxon>Agaricomycetes</taxon>
        <taxon>Agaricomycetidae</taxon>
        <taxon>Jaapiales</taxon>
        <taxon>Jaapiaceae</taxon>
        <taxon>Jaapia</taxon>
    </lineage>
</organism>
<evidence type="ECO:0000313" key="2">
    <source>
        <dbReference type="EMBL" id="KDQ57987.1"/>
    </source>
</evidence>
<dbReference type="InterPro" id="IPR045247">
    <property type="entry name" value="Oye-like"/>
</dbReference>
<dbReference type="EMBL" id="KL197718">
    <property type="protein sequence ID" value="KDQ57987.1"/>
    <property type="molecule type" value="Genomic_DNA"/>
</dbReference>
<dbReference type="Gene3D" id="3.20.20.70">
    <property type="entry name" value="Aldolase class I"/>
    <property type="match status" value="1"/>
</dbReference>
<dbReference type="SUPFAM" id="SSF51395">
    <property type="entry name" value="FMN-linked oxidoreductases"/>
    <property type="match status" value="1"/>
</dbReference>
<dbReference type="Proteomes" id="UP000027265">
    <property type="component" value="Unassembled WGS sequence"/>
</dbReference>
<protein>
    <recommendedName>
        <fullName evidence="1">NADH:flavin oxidoreductase/NADH oxidase N-terminal domain-containing protein</fullName>
    </recommendedName>
</protein>
<dbReference type="GO" id="GO:0016491">
    <property type="term" value="F:oxidoreductase activity"/>
    <property type="evidence" value="ECO:0007669"/>
    <property type="project" value="InterPro"/>
</dbReference>
<dbReference type="HOGENOM" id="CLU_012153_0_2_1"/>
<dbReference type="InterPro" id="IPR001155">
    <property type="entry name" value="OxRdtase_FMN_N"/>
</dbReference>
<dbReference type="AlphaFoldDB" id="A0A067Q3D2"/>
<dbReference type="GO" id="GO:0010181">
    <property type="term" value="F:FMN binding"/>
    <property type="evidence" value="ECO:0007669"/>
    <property type="project" value="InterPro"/>
</dbReference>
<dbReference type="PANTHER" id="PTHR22893:SF93">
    <property type="entry name" value="HYPOTHETICAL OXIDOREDUCTASE (EUROFUNG)"/>
    <property type="match status" value="1"/>
</dbReference>